<dbReference type="OrthoDB" id="9762933at2"/>
<dbReference type="GO" id="GO:0050897">
    <property type="term" value="F:cobalt ion binding"/>
    <property type="evidence" value="ECO:0007669"/>
    <property type="project" value="InterPro"/>
</dbReference>
<dbReference type="InterPro" id="IPR013678">
    <property type="entry name" value="RNR_2_N"/>
</dbReference>
<evidence type="ECO:0000256" key="7">
    <source>
        <dbReference type="ARBA" id="ARBA00022741"/>
    </source>
</evidence>
<dbReference type="SUPFAM" id="SSF51998">
    <property type="entry name" value="PFL-like glycyl radical enzymes"/>
    <property type="match status" value="1"/>
</dbReference>
<name>A0A286HKZ6_9HYPH</name>
<dbReference type="Proteomes" id="UP000219465">
    <property type="component" value="Unassembled WGS sequence"/>
</dbReference>
<dbReference type="FunFam" id="3.20.70.20:FF:000017">
    <property type="entry name" value="Vitamin B12-dependent ribonucleotide reductase"/>
    <property type="match status" value="1"/>
</dbReference>
<dbReference type="Gene3D" id="3.20.70.20">
    <property type="match status" value="3"/>
</dbReference>
<comment type="similarity">
    <text evidence="2 13">Belongs to the ribonucleoside diphosphate reductase class-2 family.</text>
</comment>
<evidence type="ECO:0000256" key="10">
    <source>
        <dbReference type="ARBA" id="ARBA00023285"/>
    </source>
</evidence>
<dbReference type="InterPro" id="IPR050862">
    <property type="entry name" value="RdRp_reductase_class-2"/>
</dbReference>
<keyword evidence="5 13" id="KW-0846">Cobalamin</keyword>
<proteinExistence type="inferred from homology"/>
<comment type="catalytic activity">
    <reaction evidence="12 13">
        <text>a 2'-deoxyribonucleoside 5'-diphosphate + [thioredoxin]-disulfide + H2O = a ribonucleoside 5'-diphosphate + [thioredoxin]-dithiol</text>
        <dbReference type="Rhea" id="RHEA:23252"/>
        <dbReference type="Rhea" id="RHEA-COMP:10698"/>
        <dbReference type="Rhea" id="RHEA-COMP:10700"/>
        <dbReference type="ChEBI" id="CHEBI:15377"/>
        <dbReference type="ChEBI" id="CHEBI:29950"/>
        <dbReference type="ChEBI" id="CHEBI:50058"/>
        <dbReference type="ChEBI" id="CHEBI:57930"/>
        <dbReference type="ChEBI" id="CHEBI:73316"/>
        <dbReference type="EC" id="1.17.4.1"/>
    </reaction>
</comment>
<evidence type="ECO:0000256" key="1">
    <source>
        <dbReference type="ARBA" id="ARBA00001922"/>
    </source>
</evidence>
<dbReference type="EMBL" id="OCPC01000001">
    <property type="protein sequence ID" value="SOE08442.1"/>
    <property type="molecule type" value="Genomic_DNA"/>
</dbReference>
<evidence type="ECO:0000259" key="15">
    <source>
        <dbReference type="Pfam" id="PF08471"/>
    </source>
</evidence>
<evidence type="ECO:0000256" key="6">
    <source>
        <dbReference type="ARBA" id="ARBA00022634"/>
    </source>
</evidence>
<keyword evidence="6 13" id="KW-0237">DNA synthesis</keyword>
<dbReference type="CDD" id="cd02888">
    <property type="entry name" value="RNR_II_dimer"/>
    <property type="match status" value="1"/>
</dbReference>
<keyword evidence="7 13" id="KW-0547">Nucleotide-binding</keyword>
<evidence type="ECO:0000256" key="9">
    <source>
        <dbReference type="ARBA" id="ARBA00023157"/>
    </source>
</evidence>
<feature type="domain" description="Ribonucleotide reductase class II vitamin B12-dependent N-terminal" evidence="15">
    <location>
        <begin position="22"/>
        <end position="147"/>
    </location>
</feature>
<evidence type="ECO:0000256" key="3">
    <source>
        <dbReference type="ARBA" id="ARBA00012274"/>
    </source>
</evidence>
<reference evidence="18" key="1">
    <citation type="submission" date="2017-08" db="EMBL/GenBank/DDBJ databases">
        <authorList>
            <person name="Varghese N."/>
            <person name="Submissions S."/>
        </authorList>
    </citation>
    <scope>NUCLEOTIDE SEQUENCE [LARGE SCALE GENOMIC DNA]</scope>
    <source>
        <strain evidence="18">KCTC 23107</strain>
    </source>
</reference>
<keyword evidence="8 13" id="KW-0560">Oxidoreductase</keyword>
<evidence type="ECO:0000256" key="12">
    <source>
        <dbReference type="ARBA" id="ARBA00047754"/>
    </source>
</evidence>
<dbReference type="PANTHER" id="PTHR43371">
    <property type="entry name" value="VITAMIN B12-DEPENDENT RIBONUCLEOTIDE REDUCTASE"/>
    <property type="match status" value="1"/>
</dbReference>
<dbReference type="FunFam" id="3.20.70.20:FF:000016">
    <property type="entry name" value="Vitamin B12-dependent ribonucleotide reductase"/>
    <property type="match status" value="1"/>
</dbReference>
<dbReference type="Pfam" id="PF02867">
    <property type="entry name" value="Ribonuc_red_lgC"/>
    <property type="match status" value="2"/>
</dbReference>
<evidence type="ECO:0000256" key="11">
    <source>
        <dbReference type="ARBA" id="ARBA00025437"/>
    </source>
</evidence>
<organism evidence="17 18">
    <name type="scientific">Hoeflea halophila</name>
    <dbReference type="NCBI Taxonomy" id="714899"/>
    <lineage>
        <taxon>Bacteria</taxon>
        <taxon>Pseudomonadati</taxon>
        <taxon>Pseudomonadota</taxon>
        <taxon>Alphaproteobacteria</taxon>
        <taxon>Hyphomicrobiales</taxon>
        <taxon>Rhizobiaceae</taxon>
        <taxon>Hoeflea</taxon>
    </lineage>
</organism>
<dbReference type="GO" id="GO:0031419">
    <property type="term" value="F:cobalamin binding"/>
    <property type="evidence" value="ECO:0007669"/>
    <property type="project" value="UniProtKB-KW"/>
</dbReference>
<dbReference type="InterPro" id="IPR024434">
    <property type="entry name" value="TSCPD_dom"/>
</dbReference>
<keyword evidence="18" id="KW-1185">Reference proteome</keyword>
<dbReference type="AlphaFoldDB" id="A0A286HKZ6"/>
<evidence type="ECO:0000256" key="4">
    <source>
        <dbReference type="ARBA" id="ARBA00014409"/>
    </source>
</evidence>
<evidence type="ECO:0000256" key="13">
    <source>
        <dbReference type="RuleBase" id="RU364064"/>
    </source>
</evidence>
<dbReference type="GO" id="GO:0000166">
    <property type="term" value="F:nucleotide binding"/>
    <property type="evidence" value="ECO:0007669"/>
    <property type="project" value="UniProtKB-KW"/>
</dbReference>
<dbReference type="InterPro" id="IPR000788">
    <property type="entry name" value="RNR_lg_C"/>
</dbReference>
<evidence type="ECO:0000256" key="2">
    <source>
        <dbReference type="ARBA" id="ARBA00007405"/>
    </source>
</evidence>
<evidence type="ECO:0000256" key="5">
    <source>
        <dbReference type="ARBA" id="ARBA00022628"/>
    </source>
</evidence>
<comment type="cofactor">
    <cofactor evidence="1 13">
        <name>adenosylcob(III)alamin</name>
        <dbReference type="ChEBI" id="CHEBI:18408"/>
    </cofactor>
</comment>
<dbReference type="InterPro" id="IPR029072">
    <property type="entry name" value="YebC-like"/>
</dbReference>
<keyword evidence="10 13" id="KW-0170">Cobalt</keyword>
<dbReference type="PANTHER" id="PTHR43371:SF1">
    <property type="entry name" value="RIBONUCLEOSIDE-DIPHOSPHATE REDUCTASE"/>
    <property type="match status" value="1"/>
</dbReference>
<evidence type="ECO:0000256" key="8">
    <source>
        <dbReference type="ARBA" id="ARBA00023002"/>
    </source>
</evidence>
<dbReference type="SUPFAM" id="SSF75625">
    <property type="entry name" value="YebC-like"/>
    <property type="match status" value="1"/>
</dbReference>
<keyword evidence="9" id="KW-1015">Disulfide bond</keyword>
<evidence type="ECO:0000259" key="14">
    <source>
        <dbReference type="Pfam" id="PF02867"/>
    </source>
</evidence>
<comment type="function">
    <text evidence="11 13">Catalyzes the reduction of ribonucleotides to deoxyribonucleotides. May function to provide a pool of deoxyribonucleotide precursors for DNA repair during oxygen limitation and/or for immediate growth after restoration of oxygen.</text>
</comment>
<dbReference type="NCBIfam" id="TIGR02504">
    <property type="entry name" value="NrdJ_Z"/>
    <property type="match status" value="1"/>
</dbReference>
<dbReference type="InterPro" id="IPR013344">
    <property type="entry name" value="RNR_NrdJ/NrdZ"/>
</dbReference>
<dbReference type="EC" id="1.17.4.1" evidence="3 13"/>
<evidence type="ECO:0000259" key="16">
    <source>
        <dbReference type="Pfam" id="PF12637"/>
    </source>
</evidence>
<gene>
    <name evidence="17" type="ORF">SAMN05877838_0162</name>
</gene>
<dbReference type="Pfam" id="PF08471">
    <property type="entry name" value="Ribonuc_red_2_N"/>
    <property type="match status" value="1"/>
</dbReference>
<dbReference type="RefSeq" id="WP_097104064.1">
    <property type="nucleotide sequence ID" value="NZ_OCPC01000001.1"/>
</dbReference>
<accession>A0A286HKZ6</accession>
<dbReference type="Pfam" id="PF12637">
    <property type="entry name" value="TSCPD"/>
    <property type="match status" value="1"/>
</dbReference>
<sequence>MRIERRFTKEGQSAYADIEFRKATSEIKNPDGSVVFRLADIDVPVQFSQVAADILAQKYFRKAGVPARLKKVEENSVPSWLWRSVADEEALAKLPEDERYGSETDARQVFDRLAGTWTYWGWKGGYFSSEDDARAFMDEQAYMLATQRVAPNSPQWFNTGLHWAYGIDGPGQGHFYVDPFTGKLTKSKSSYEHPQPHACFIQSVEDDLVNENGIMDLWVREARLFKYGSGTGSNFSHLRGEGEKLSGGGKSSGLMSFLKIGDRAAGAIKSGGTTRRAAKMVVVDIDHPDIEDYINWKVKEEQKVAALVTGSKIVATHLKAIMKACMNCEADNDACFDPKQNPVLKREIKAAKKDQVPENYVKRVIQFARQGYTDIEFKTYDTDWDSEAYLTVSGQNSNNSVSIKDDFLQAVEADGDWNLTARKDGKVMKTIKARDLWESIGHAAWASADPGLHYNTTMNDWHTCPAAGPIRASNPCSEYMFLDDTACNLASLNLLRFKDKDSKRINIADYEHAVRLWTVVLEVSVMMAQFPSQQIAELSYKYRTLGLGFANIGGLLMTSGIPYDSKEGRAICGALTAIMTGVAYATSAEMAGEIGPFAGYKENKKNMLRVIRNHRRAAHGEVTGYEDLSVNPVALIHEDCPDQDLITHATAAWDKALELGEKHGYRNAQATVIAPTGTIGLVMDCDTTGIEPDFALVKFKKLAGGGYFKIINNAVPEALRTLGYSEAQLAEIEAYAVGHGNINQAPGINPGSLKAKGFTDAQIEAVNGATKAAFDIKFVFNKWTLGEEFCKDVLGFTDEQMNDFSFDMLSAMGFSKKDIEAANIHVCGAMTLEGAPHLKTEHYPVFDCANPCGKVGKRYLSVESHIRMMAAAQPFISGAISKTINMPNEATVEDCKSAYMLSWKLALKANALYRDGSKLSQPLNASLIEDEEDEDDAIEALVAQPASAQAVTVTEKIVERVVERLYRDREKLPNRRKGYTQKAVIGGHKVYLRTGEFDDGRLGEIFIDMHKEGAAFRAMMNNFAIAISLGLQYGVPLDEYVEAFTFTKFEPAGMVQGNDAIKNATSILDYIFRELAVSYLARHDLAHVDTSDFTNTALGKGISEGKAQPFSKGLTRGASLKVVTGAGASGSAEPKGQAAAPAKGAPASGSSVITASFASKAASGKASGNLAVKSDQAEALATDGAVAFKRDYEERAEELAAEIEMDEMFSDDAAEDAAHAKADAATEAKKLEADRRAKSIMQGYTGNMCTECQNFTMVRNGTCEKCDTCGSTSGCS</sequence>
<protein>
    <recommendedName>
        <fullName evidence="4 13">Vitamin B12-dependent ribonucleotide reductase</fullName>
        <ecNumber evidence="3 13">1.17.4.1</ecNumber>
    </recommendedName>
</protein>
<feature type="domain" description="Ribonucleotide reductase large subunit C-terminal" evidence="14">
    <location>
        <begin position="198"/>
        <end position="749"/>
    </location>
</feature>
<dbReference type="NCBIfam" id="NF005736">
    <property type="entry name" value="PRK07562.1"/>
    <property type="match status" value="1"/>
</dbReference>
<evidence type="ECO:0000313" key="17">
    <source>
        <dbReference type="EMBL" id="SOE08442.1"/>
    </source>
</evidence>
<feature type="domain" description="TSCPD" evidence="16">
    <location>
        <begin position="972"/>
        <end position="1076"/>
    </location>
</feature>
<feature type="domain" description="Ribonucleotide reductase large subunit C-terminal" evidence="14">
    <location>
        <begin position="802"/>
        <end position="913"/>
    </location>
</feature>
<dbReference type="GO" id="GO:0004748">
    <property type="term" value="F:ribonucleoside-diphosphate reductase activity, thioredoxin disulfide as acceptor"/>
    <property type="evidence" value="ECO:0007669"/>
    <property type="project" value="UniProtKB-EC"/>
</dbReference>
<evidence type="ECO:0000313" key="18">
    <source>
        <dbReference type="Proteomes" id="UP000219465"/>
    </source>
</evidence>
<dbReference type="GO" id="GO:0071897">
    <property type="term" value="P:DNA biosynthetic process"/>
    <property type="evidence" value="ECO:0007669"/>
    <property type="project" value="UniProtKB-KW"/>
</dbReference>